<dbReference type="AlphaFoldDB" id="A0A224YP33"/>
<proteinExistence type="predicted"/>
<feature type="domain" description="Peptidase M12B" evidence="3">
    <location>
        <begin position="1"/>
        <end position="78"/>
    </location>
</feature>
<dbReference type="PROSITE" id="PS50215">
    <property type="entry name" value="ADAM_MEPRO"/>
    <property type="match status" value="1"/>
</dbReference>
<feature type="region of interest" description="Disordered" evidence="2">
    <location>
        <begin position="1"/>
        <end position="24"/>
    </location>
</feature>
<feature type="binding site" evidence="1">
    <location>
        <position position="10"/>
    </location>
    <ligand>
        <name>Zn(2+)</name>
        <dbReference type="ChEBI" id="CHEBI:29105"/>
        <note>catalytic</note>
    </ligand>
</feature>
<dbReference type="InterPro" id="IPR024079">
    <property type="entry name" value="MetalloPept_cat_dom_sf"/>
</dbReference>
<comment type="caution">
    <text evidence="1">Lacks conserved residue(s) required for the propagation of feature annotation.</text>
</comment>
<keyword evidence="1" id="KW-0862">Zinc</keyword>
<evidence type="ECO:0000256" key="2">
    <source>
        <dbReference type="SAM" id="MobiDB-lite"/>
    </source>
</evidence>
<dbReference type="InterPro" id="IPR001590">
    <property type="entry name" value="Peptidase_M12B"/>
</dbReference>
<accession>A0A224YP33</accession>
<evidence type="ECO:0000259" key="3">
    <source>
        <dbReference type="PROSITE" id="PS50215"/>
    </source>
</evidence>
<dbReference type="GO" id="GO:0004222">
    <property type="term" value="F:metalloendopeptidase activity"/>
    <property type="evidence" value="ECO:0007669"/>
    <property type="project" value="InterPro"/>
</dbReference>
<evidence type="ECO:0000313" key="4">
    <source>
        <dbReference type="EMBL" id="MAA16013.1"/>
    </source>
</evidence>
<feature type="binding site" evidence="1">
    <location>
        <position position="6"/>
    </location>
    <ligand>
        <name>Zn(2+)</name>
        <dbReference type="ChEBI" id="CHEBI:29105"/>
        <note>catalytic</note>
    </ligand>
</feature>
<dbReference type="Gene3D" id="3.40.390.10">
    <property type="entry name" value="Collagenase (Catalytic Domain)"/>
    <property type="match status" value="1"/>
</dbReference>
<dbReference type="SUPFAM" id="SSF55486">
    <property type="entry name" value="Metalloproteases ('zincins'), catalytic domain"/>
    <property type="match status" value="1"/>
</dbReference>
<keyword evidence="1" id="KW-0479">Metal-binding</keyword>
<feature type="active site" evidence="1">
    <location>
        <position position="7"/>
    </location>
</feature>
<reference evidence="4" key="1">
    <citation type="journal article" date="2017" name="Parasit. Vectors">
        <title>Sialotranscriptomics of Rhipicephalus zambeziensis reveals intricate expression profiles of secretory proteins and suggests tight temporal transcriptional regulation during blood-feeding.</title>
        <authorList>
            <person name="de Castro M.H."/>
            <person name="de Klerk D."/>
            <person name="Pienaar R."/>
            <person name="Rees D.J.G."/>
            <person name="Mans B.J."/>
        </authorList>
    </citation>
    <scope>NUCLEOTIDE SEQUENCE</scope>
    <source>
        <tissue evidence="4">Salivary glands</tissue>
    </source>
</reference>
<dbReference type="Gene3D" id="3.40.1620.60">
    <property type="match status" value="1"/>
</dbReference>
<dbReference type="Pfam" id="PF13574">
    <property type="entry name" value="Reprolysin_2"/>
    <property type="match status" value="1"/>
</dbReference>
<organism evidence="4">
    <name type="scientific">Rhipicephalus zambeziensis</name>
    <dbReference type="NCBI Taxonomy" id="60191"/>
    <lineage>
        <taxon>Eukaryota</taxon>
        <taxon>Metazoa</taxon>
        <taxon>Ecdysozoa</taxon>
        <taxon>Arthropoda</taxon>
        <taxon>Chelicerata</taxon>
        <taxon>Arachnida</taxon>
        <taxon>Acari</taxon>
        <taxon>Parasitiformes</taxon>
        <taxon>Ixodida</taxon>
        <taxon>Ixodoidea</taxon>
        <taxon>Ixodidae</taxon>
        <taxon>Rhipicephalinae</taxon>
        <taxon>Rhipicephalus</taxon>
        <taxon>Rhipicephalus</taxon>
    </lineage>
</organism>
<dbReference type="GO" id="GO:0046872">
    <property type="term" value="F:metal ion binding"/>
    <property type="evidence" value="ECO:0007669"/>
    <property type="project" value="UniProtKB-KW"/>
</dbReference>
<dbReference type="EMBL" id="GFPF01004867">
    <property type="protein sequence ID" value="MAA16013.1"/>
    <property type="molecule type" value="Transcribed_RNA"/>
</dbReference>
<protein>
    <submittedName>
        <fullName evidence="4">Reprolysin</fullName>
    </submittedName>
</protein>
<dbReference type="GO" id="GO:0006508">
    <property type="term" value="P:proteolysis"/>
    <property type="evidence" value="ECO:0007669"/>
    <property type="project" value="InterPro"/>
</dbReference>
<feature type="binding site" evidence="1">
    <location>
        <position position="16"/>
    </location>
    <ligand>
        <name>Zn(2+)</name>
        <dbReference type="ChEBI" id="CHEBI:29105"/>
        <note>catalytic</note>
    </ligand>
</feature>
<sequence>MHTLTHEGGHVLGASHDQSQPKSWIRNDPGSLECLWKEGYIMSYVDGGAKHHRFSHCSLRQIRNVIIMRGRSCWTVSNTAHTNQGKYPGMEVAPNAFCKNVFPDKANVTADMNSPRMRECMVKCQYAEYSEVCYYGRCRTYVKTYFTYEHALDYMYCGDRQVCVQGVCGGKPVTPPPRPAEAPATQKKRNYRNADTKYCKHRVSLRL</sequence>
<name>A0A224YP33_9ACAR</name>
<evidence type="ECO:0000256" key="1">
    <source>
        <dbReference type="PROSITE-ProRule" id="PRU00276"/>
    </source>
</evidence>